<organism evidence="5 6">
    <name type="scientific">Culex pipiens pipiens</name>
    <name type="common">Northern house mosquito</name>
    <dbReference type="NCBI Taxonomy" id="38569"/>
    <lineage>
        <taxon>Eukaryota</taxon>
        <taxon>Metazoa</taxon>
        <taxon>Ecdysozoa</taxon>
        <taxon>Arthropoda</taxon>
        <taxon>Hexapoda</taxon>
        <taxon>Insecta</taxon>
        <taxon>Pterygota</taxon>
        <taxon>Neoptera</taxon>
        <taxon>Endopterygota</taxon>
        <taxon>Diptera</taxon>
        <taxon>Nematocera</taxon>
        <taxon>Culicoidea</taxon>
        <taxon>Culicidae</taxon>
        <taxon>Culicinae</taxon>
        <taxon>Culicini</taxon>
        <taxon>Culex</taxon>
        <taxon>Culex</taxon>
    </lineage>
</organism>
<feature type="domain" description="MADF" evidence="3">
    <location>
        <begin position="624"/>
        <end position="703"/>
    </location>
</feature>
<feature type="region of interest" description="Disordered" evidence="2">
    <location>
        <begin position="713"/>
        <end position="774"/>
    </location>
</feature>
<dbReference type="PROSITE" id="PS51915">
    <property type="entry name" value="ZAD"/>
    <property type="match status" value="1"/>
</dbReference>
<feature type="binding site" evidence="1">
    <location>
        <position position="10"/>
    </location>
    <ligand>
        <name>Zn(2+)</name>
        <dbReference type="ChEBI" id="CHEBI:29105"/>
    </ligand>
</feature>
<dbReference type="Proteomes" id="UP001562425">
    <property type="component" value="Unassembled WGS sequence"/>
</dbReference>
<proteinExistence type="predicted"/>
<dbReference type="InterPro" id="IPR039353">
    <property type="entry name" value="TF_Adf1"/>
</dbReference>
<feature type="binding site" evidence="1">
    <location>
        <position position="69"/>
    </location>
    <ligand>
        <name>Zn(2+)</name>
        <dbReference type="ChEBI" id="CHEBI:29105"/>
    </ligand>
</feature>
<reference evidence="5 6" key="1">
    <citation type="submission" date="2024-05" db="EMBL/GenBank/DDBJ databases">
        <title>Culex pipiens pipiens assembly and annotation.</title>
        <authorList>
            <person name="Alout H."/>
            <person name="Durand T."/>
        </authorList>
    </citation>
    <scope>NUCLEOTIDE SEQUENCE [LARGE SCALE GENOMIC DNA]</scope>
    <source>
        <strain evidence="5">HA-2024</strain>
        <tissue evidence="5">Whole body</tissue>
    </source>
</reference>
<dbReference type="InterPro" id="IPR006578">
    <property type="entry name" value="MADF-dom"/>
</dbReference>
<sequence>MEEPPSTPRCRLCLTAFPNGSDDNLLLDIVRADTEAHFSLKIRDCTGVFLSPEDGGGDNSSPVTVCLNCAETVHFIDEFRTVCRRSEAALLEDGVAVEVGRKDLTRWEAYRHHVGQLRKLLGTVEVKQEEEEEEAAVAFEWADAEDVLEIKPELDGSGGEDNLEEEEDVPKRKRAKIEPDVDQLSLAKAIHAHPELWDSGHDGFHVAIHRERAWTKLASTTELEKAQLKREFNRLHEFYRRKRWSSEASGDELYQLLESMFSSRKAGRLRPSKEVSVDERLQLAQVLHEHPEIWNKKHSGYDKPTKWTKIADQFGMEVDELKRQWKCLRDVYHSRKRRLATGIIEADNPLLHEPLYFLLEEMVECTLSKRKPASSQEEVTPNERMKLAEAIYEKEIIWNRVHPQYSDQLLRDRTFEDLAAERNIPTDQLKQQWRKLRDFYRLRCSRVMRGQMELDDPQLNDPLYLLLKKMLRENMEVGKRSANPSEQGETAANIAIQQDDKLALAQAFYERQIIWNPTHPQNAVKASREAAWKEMAEQHSMSVPELKTQWRYLRDGYRVKWKRLQANPNDESAINSTLNPLYLLMDQMIREGAPPPNPTPELTQAITEQSRRPRLSYNVEFRLRIANAIHEQEILWDTTHPEHADHVKRDQLWNQLATQLNLPQAQLKQQWKLLRDLYRGRMVRFGKERKIPPQHPFMRQKLFRQLDRMLRDSLGKRKRRRNNRVKGEEEEDGGEAGEGEGGGDEDENSEGADKDGDGEEKKVEKWGKPFDNPKLRARLAEEIEKHE</sequence>
<evidence type="ECO:0000256" key="1">
    <source>
        <dbReference type="PROSITE-ProRule" id="PRU01263"/>
    </source>
</evidence>
<feature type="domain" description="MADF" evidence="3">
    <location>
        <begin position="503"/>
        <end position="590"/>
    </location>
</feature>
<feature type="compositionally biased region" description="Acidic residues" evidence="2">
    <location>
        <begin position="728"/>
        <end position="750"/>
    </location>
</feature>
<evidence type="ECO:0000259" key="4">
    <source>
        <dbReference type="PROSITE" id="PS51915"/>
    </source>
</evidence>
<dbReference type="PANTHER" id="PTHR12243">
    <property type="entry name" value="MADF DOMAIN TRANSCRIPTION FACTOR"/>
    <property type="match status" value="1"/>
</dbReference>
<gene>
    <name evidence="5" type="ORF">pipiens_003052</name>
</gene>
<feature type="binding site" evidence="1">
    <location>
        <position position="13"/>
    </location>
    <ligand>
        <name>Zn(2+)</name>
        <dbReference type="ChEBI" id="CHEBI:29105"/>
    </ligand>
</feature>
<keyword evidence="1" id="KW-0863">Zinc-finger</keyword>
<feature type="domain" description="MADF" evidence="3">
    <location>
        <begin position="282"/>
        <end position="363"/>
    </location>
</feature>
<dbReference type="SMART" id="SM00868">
    <property type="entry name" value="zf-AD"/>
    <property type="match status" value="1"/>
</dbReference>
<keyword evidence="1" id="KW-0479">Metal-binding</keyword>
<feature type="domain" description="MADF" evidence="3">
    <location>
        <begin position="185"/>
        <end position="268"/>
    </location>
</feature>
<protein>
    <submittedName>
        <fullName evidence="5">Uncharacterized protein</fullName>
    </submittedName>
</protein>
<feature type="domain" description="MADF" evidence="3">
    <location>
        <begin position="386"/>
        <end position="478"/>
    </location>
</feature>
<feature type="compositionally biased region" description="Basic and acidic residues" evidence="2">
    <location>
        <begin position="751"/>
        <end position="774"/>
    </location>
</feature>
<evidence type="ECO:0000259" key="3">
    <source>
        <dbReference type="PROSITE" id="PS51029"/>
    </source>
</evidence>
<dbReference type="PROSITE" id="PS51029">
    <property type="entry name" value="MADF"/>
    <property type="match status" value="5"/>
</dbReference>
<comment type="caution">
    <text evidence="5">The sequence shown here is derived from an EMBL/GenBank/DDBJ whole genome shotgun (WGS) entry which is preliminary data.</text>
</comment>
<keyword evidence="6" id="KW-1185">Reference proteome</keyword>
<feature type="non-terminal residue" evidence="5">
    <location>
        <position position="787"/>
    </location>
</feature>
<name>A0ABD1D4D3_CULPP</name>
<evidence type="ECO:0000313" key="6">
    <source>
        <dbReference type="Proteomes" id="UP001562425"/>
    </source>
</evidence>
<keyword evidence="1" id="KW-0862">Zinc</keyword>
<feature type="region of interest" description="Disordered" evidence="2">
    <location>
        <begin position="152"/>
        <end position="176"/>
    </location>
</feature>
<feature type="domain" description="ZAD" evidence="4">
    <location>
        <begin position="8"/>
        <end position="93"/>
    </location>
</feature>
<dbReference type="PANTHER" id="PTHR12243:SF69">
    <property type="entry name" value="SI:CH73-59F11.3"/>
    <property type="match status" value="1"/>
</dbReference>
<evidence type="ECO:0000256" key="2">
    <source>
        <dbReference type="SAM" id="MobiDB-lite"/>
    </source>
</evidence>
<dbReference type="InterPro" id="IPR012934">
    <property type="entry name" value="Znf_AD"/>
</dbReference>
<dbReference type="SMART" id="SM00595">
    <property type="entry name" value="MADF"/>
    <property type="match status" value="5"/>
</dbReference>
<dbReference type="SUPFAM" id="SSF57716">
    <property type="entry name" value="Glucocorticoid receptor-like (DNA-binding domain)"/>
    <property type="match status" value="1"/>
</dbReference>
<dbReference type="EMBL" id="JBEHCU010007591">
    <property type="protein sequence ID" value="KAL1394461.1"/>
    <property type="molecule type" value="Genomic_DNA"/>
</dbReference>
<dbReference type="AlphaFoldDB" id="A0ABD1D4D3"/>
<evidence type="ECO:0000313" key="5">
    <source>
        <dbReference type="EMBL" id="KAL1394461.1"/>
    </source>
</evidence>
<feature type="binding site" evidence="1">
    <location>
        <position position="66"/>
    </location>
    <ligand>
        <name>Zn(2+)</name>
        <dbReference type="ChEBI" id="CHEBI:29105"/>
    </ligand>
</feature>
<accession>A0ABD1D4D3</accession>
<dbReference type="Pfam" id="PF07776">
    <property type="entry name" value="zf-AD"/>
    <property type="match status" value="1"/>
</dbReference>
<dbReference type="Pfam" id="PF10545">
    <property type="entry name" value="MADF_DNA_bdg"/>
    <property type="match status" value="5"/>
</dbReference>
<dbReference type="GO" id="GO:0008270">
    <property type="term" value="F:zinc ion binding"/>
    <property type="evidence" value="ECO:0007669"/>
    <property type="project" value="UniProtKB-UniRule"/>
</dbReference>